<accession>A0A939BY45</accession>
<keyword evidence="4" id="KW-1185">Reference proteome</keyword>
<dbReference type="Pfam" id="PF01575">
    <property type="entry name" value="MaoC_dehydratas"/>
    <property type="match status" value="1"/>
</dbReference>
<dbReference type="InterPro" id="IPR003965">
    <property type="entry name" value="Fatty_acid_synthase"/>
</dbReference>
<dbReference type="GO" id="GO:0006633">
    <property type="term" value="P:fatty acid biosynthetic process"/>
    <property type="evidence" value="ECO:0007669"/>
    <property type="project" value="InterPro"/>
</dbReference>
<dbReference type="PRINTS" id="PR01483">
    <property type="entry name" value="FASYNTHASE"/>
</dbReference>
<reference evidence="3" key="1">
    <citation type="submission" date="2021-01" db="EMBL/GenBank/DDBJ databases">
        <title>YIM 132084 draft genome.</title>
        <authorList>
            <person name="An D."/>
        </authorList>
    </citation>
    <scope>NUCLEOTIDE SEQUENCE</scope>
    <source>
        <strain evidence="3">YIM 132084</strain>
    </source>
</reference>
<dbReference type="GO" id="GO:0005835">
    <property type="term" value="C:fatty acid synthase complex"/>
    <property type="evidence" value="ECO:0007669"/>
    <property type="project" value="InterPro"/>
</dbReference>
<dbReference type="InterPro" id="IPR029069">
    <property type="entry name" value="HotDog_dom_sf"/>
</dbReference>
<dbReference type="PANTHER" id="PTHR43841">
    <property type="entry name" value="3-HYDROXYACYL-THIOESTER DEHYDRATASE HTDX-RELATED"/>
    <property type="match status" value="1"/>
</dbReference>
<dbReference type="GO" id="GO:0004312">
    <property type="term" value="F:fatty acid synthase activity"/>
    <property type="evidence" value="ECO:0007669"/>
    <property type="project" value="InterPro"/>
</dbReference>
<dbReference type="EMBL" id="JAERWK010000005">
    <property type="protein sequence ID" value="MBM9466226.1"/>
    <property type="molecule type" value="Genomic_DNA"/>
</dbReference>
<protein>
    <submittedName>
        <fullName evidence="3">MaoC family dehydratase</fullName>
    </submittedName>
</protein>
<dbReference type="Proteomes" id="UP000663792">
    <property type="component" value="Unassembled WGS sequence"/>
</dbReference>
<comment type="similarity">
    <text evidence="1">Belongs to the enoyl-CoA hydratase/isomerase family.</text>
</comment>
<comment type="caution">
    <text evidence="3">The sequence shown here is derived from an EMBL/GenBank/DDBJ whole genome shotgun (WGS) entry which is preliminary data.</text>
</comment>
<dbReference type="CDD" id="cd03453">
    <property type="entry name" value="SAV4209_like"/>
    <property type="match status" value="1"/>
</dbReference>
<evidence type="ECO:0000259" key="2">
    <source>
        <dbReference type="Pfam" id="PF01575"/>
    </source>
</evidence>
<gene>
    <name evidence="3" type="ORF">JL106_02885</name>
</gene>
<proteinExistence type="inferred from homology"/>
<dbReference type="RefSeq" id="WP_205259193.1">
    <property type="nucleotide sequence ID" value="NZ_JAERWK010000005.1"/>
</dbReference>
<evidence type="ECO:0000313" key="4">
    <source>
        <dbReference type="Proteomes" id="UP000663792"/>
    </source>
</evidence>
<dbReference type="PANTHER" id="PTHR43841:SF3">
    <property type="entry name" value="(3R)-HYDROXYACYL-ACP DEHYDRATASE SUBUNIT HADB"/>
    <property type="match status" value="1"/>
</dbReference>
<dbReference type="AlphaFoldDB" id="A0A939BY45"/>
<feature type="domain" description="MaoC-like" evidence="2">
    <location>
        <begin position="19"/>
        <end position="124"/>
    </location>
</feature>
<sequence>MTGTPQFGTVAVGDQLPALTVRITRAQLVRYAGASGDFNPIHWSRRVAQQVGLPDVIAHGMLTMAQAGRIVSDWAGGPAAVRSLESRFTRPVVVPDDEDGVELELTAVIAAVDEQARTVRVDVTARSGGQTVLSRCRAVVALD</sequence>
<name>A0A939BY45_9ACTN</name>
<dbReference type="Gene3D" id="3.10.129.10">
    <property type="entry name" value="Hotdog Thioesterase"/>
    <property type="match status" value="1"/>
</dbReference>
<evidence type="ECO:0000256" key="1">
    <source>
        <dbReference type="ARBA" id="ARBA00005254"/>
    </source>
</evidence>
<dbReference type="SUPFAM" id="SSF54637">
    <property type="entry name" value="Thioesterase/thiol ester dehydrase-isomerase"/>
    <property type="match status" value="1"/>
</dbReference>
<evidence type="ECO:0000313" key="3">
    <source>
        <dbReference type="EMBL" id="MBM9466226.1"/>
    </source>
</evidence>
<dbReference type="InterPro" id="IPR002539">
    <property type="entry name" value="MaoC-like_dom"/>
</dbReference>
<organism evidence="3 4">
    <name type="scientific">Nakamurella leprariae</name>
    <dbReference type="NCBI Taxonomy" id="2803911"/>
    <lineage>
        <taxon>Bacteria</taxon>
        <taxon>Bacillati</taxon>
        <taxon>Actinomycetota</taxon>
        <taxon>Actinomycetes</taxon>
        <taxon>Nakamurellales</taxon>
        <taxon>Nakamurellaceae</taxon>
        <taxon>Nakamurella</taxon>
    </lineage>
</organism>